<dbReference type="Proteomes" id="UP000593765">
    <property type="component" value="Chromosome"/>
</dbReference>
<feature type="chain" id="PRO_5034188652" evidence="2">
    <location>
        <begin position="25"/>
        <end position="120"/>
    </location>
</feature>
<reference evidence="3 4" key="1">
    <citation type="submission" date="2020-10" db="EMBL/GenBank/DDBJ databases">
        <title>Wide distribution of Phycisphaera-like planctomycetes from WD2101 soil group in peatlands and genome analysis of the first cultivated representative.</title>
        <authorList>
            <person name="Dedysh S.N."/>
            <person name="Beletsky A.V."/>
            <person name="Ivanova A."/>
            <person name="Kulichevskaya I.S."/>
            <person name="Suzina N.E."/>
            <person name="Philippov D.A."/>
            <person name="Rakitin A.L."/>
            <person name="Mardanov A.V."/>
            <person name="Ravin N.V."/>
        </authorList>
    </citation>
    <scope>NUCLEOTIDE SEQUENCE [LARGE SCALE GENOMIC DNA]</scope>
    <source>
        <strain evidence="3 4">M1803</strain>
    </source>
</reference>
<evidence type="ECO:0000256" key="1">
    <source>
        <dbReference type="SAM" id="MobiDB-lite"/>
    </source>
</evidence>
<gene>
    <name evidence="3" type="ORF">IPV69_16870</name>
</gene>
<name>A0A7M2WR64_9BACT</name>
<evidence type="ECO:0000313" key="3">
    <source>
        <dbReference type="EMBL" id="QOV87933.1"/>
    </source>
</evidence>
<keyword evidence="2" id="KW-0732">Signal</keyword>
<keyword evidence="4" id="KW-1185">Reference proteome</keyword>
<dbReference type="KEGG" id="hbs:IPV69_16870"/>
<evidence type="ECO:0000256" key="2">
    <source>
        <dbReference type="SAM" id="SignalP"/>
    </source>
</evidence>
<feature type="signal peptide" evidence="2">
    <location>
        <begin position="1"/>
        <end position="24"/>
    </location>
</feature>
<accession>A0A7M2WR64</accession>
<organism evidence="3 4">
    <name type="scientific">Humisphaera borealis</name>
    <dbReference type="NCBI Taxonomy" id="2807512"/>
    <lineage>
        <taxon>Bacteria</taxon>
        <taxon>Pseudomonadati</taxon>
        <taxon>Planctomycetota</taxon>
        <taxon>Phycisphaerae</taxon>
        <taxon>Tepidisphaerales</taxon>
        <taxon>Tepidisphaeraceae</taxon>
        <taxon>Humisphaera</taxon>
    </lineage>
</organism>
<dbReference type="RefSeq" id="WP_206290848.1">
    <property type="nucleotide sequence ID" value="NZ_CP063458.1"/>
</dbReference>
<evidence type="ECO:0000313" key="4">
    <source>
        <dbReference type="Proteomes" id="UP000593765"/>
    </source>
</evidence>
<sequence>MMTRNILAALALGSAFAFSGVSFAADKDAKPAEAKSVKLVKPWADLKTLSDDQKSKIDAIHKKALAEINAIEKKEKEDITALLTDANKAEMKDLAEAKKKEAAGKKPAADKKPEAKPDAK</sequence>
<dbReference type="EMBL" id="CP063458">
    <property type="protein sequence ID" value="QOV87933.1"/>
    <property type="molecule type" value="Genomic_DNA"/>
</dbReference>
<protein>
    <submittedName>
        <fullName evidence="3">Uncharacterized protein</fullName>
    </submittedName>
</protein>
<proteinExistence type="predicted"/>
<dbReference type="AlphaFoldDB" id="A0A7M2WR64"/>
<feature type="region of interest" description="Disordered" evidence="1">
    <location>
        <begin position="94"/>
        <end position="120"/>
    </location>
</feature>